<comment type="caution">
    <text evidence="3">The sequence shown here is derived from an EMBL/GenBank/DDBJ whole genome shotgun (WGS) entry which is preliminary data.</text>
</comment>
<organism evidence="3 4">
    <name type="scientific">Rugamonas fusca</name>
    <dbReference type="NCBI Taxonomy" id="2758568"/>
    <lineage>
        <taxon>Bacteria</taxon>
        <taxon>Pseudomonadati</taxon>
        <taxon>Pseudomonadota</taxon>
        <taxon>Betaproteobacteria</taxon>
        <taxon>Burkholderiales</taxon>
        <taxon>Oxalobacteraceae</taxon>
        <taxon>Telluria group</taxon>
        <taxon>Rugamonas</taxon>
    </lineage>
</organism>
<evidence type="ECO:0000313" key="4">
    <source>
        <dbReference type="Proteomes" id="UP000566711"/>
    </source>
</evidence>
<feature type="signal peptide" evidence="2">
    <location>
        <begin position="1"/>
        <end position="19"/>
    </location>
</feature>
<gene>
    <name evidence="3" type="ORF">H3H36_07090</name>
</gene>
<dbReference type="AlphaFoldDB" id="A0A7W2EFZ4"/>
<proteinExistence type="predicted"/>
<sequence length="284" mass="29615">MRALLLGALVALVLSTAGATNRDSIVATKASVVGPELSDNKYITVCIKGESAAKCTTAASPQSLGPVKQIIRTSPVKNSTTSWIAITDKAVAICGMNVESDNIACQSINGLYEALQAAFLSRRVRVSDIVNQSTHELRSAAQQVSTQLAAKAVAVPGGHKFVTSEYDDSVDPRGNDGNGGADIPVIPIYGEGDGSGNADDGGYDTNISIGSNGNASGSGPSVEPPGSAPGESAARARCTSSAYLAWRLEDAVCRAQKTPAEQSACNEYNWREYQYSLELCRQIP</sequence>
<protein>
    <submittedName>
        <fullName evidence="3">Uncharacterized protein</fullName>
    </submittedName>
</protein>
<evidence type="ECO:0000256" key="2">
    <source>
        <dbReference type="SAM" id="SignalP"/>
    </source>
</evidence>
<feature type="region of interest" description="Disordered" evidence="1">
    <location>
        <begin position="162"/>
        <end position="234"/>
    </location>
</feature>
<accession>A0A7W2EFZ4</accession>
<evidence type="ECO:0000256" key="1">
    <source>
        <dbReference type="SAM" id="MobiDB-lite"/>
    </source>
</evidence>
<name>A0A7W2EFZ4_9BURK</name>
<evidence type="ECO:0000313" key="3">
    <source>
        <dbReference type="EMBL" id="MBA5605126.1"/>
    </source>
</evidence>
<feature type="compositionally biased region" description="Low complexity" evidence="1">
    <location>
        <begin position="206"/>
        <end position="221"/>
    </location>
</feature>
<keyword evidence="4" id="KW-1185">Reference proteome</keyword>
<keyword evidence="2" id="KW-0732">Signal</keyword>
<reference evidence="3 4" key="1">
    <citation type="submission" date="2020-07" db="EMBL/GenBank/DDBJ databases">
        <title>Novel species isolated from subtropical streams in China.</title>
        <authorList>
            <person name="Lu H."/>
        </authorList>
    </citation>
    <scope>NUCLEOTIDE SEQUENCE [LARGE SCALE GENOMIC DNA]</scope>
    <source>
        <strain evidence="3 4">FT3S</strain>
    </source>
</reference>
<dbReference type="EMBL" id="JACEZS010000004">
    <property type="protein sequence ID" value="MBA5605126.1"/>
    <property type="molecule type" value="Genomic_DNA"/>
</dbReference>
<dbReference type="Proteomes" id="UP000566711">
    <property type="component" value="Unassembled WGS sequence"/>
</dbReference>
<feature type="chain" id="PRO_5030829119" evidence="2">
    <location>
        <begin position="20"/>
        <end position="284"/>
    </location>
</feature>
<dbReference type="RefSeq" id="WP_182215683.1">
    <property type="nucleotide sequence ID" value="NZ_JACEZS010000004.1"/>
</dbReference>